<organism evidence="1 2">
    <name type="scientific">Chryseobacterium piscium</name>
    <dbReference type="NCBI Taxonomy" id="333702"/>
    <lineage>
        <taxon>Bacteria</taxon>
        <taxon>Pseudomonadati</taxon>
        <taxon>Bacteroidota</taxon>
        <taxon>Flavobacteriia</taxon>
        <taxon>Flavobacteriales</taxon>
        <taxon>Weeksellaceae</taxon>
        <taxon>Chryseobacterium group</taxon>
        <taxon>Chryseobacterium</taxon>
    </lineage>
</organism>
<comment type="caution">
    <text evidence="1">The sequence shown here is derived from an EMBL/GenBank/DDBJ whole genome shotgun (WGS) entry which is preliminary data.</text>
</comment>
<dbReference type="RefSeq" id="WP_115948867.1">
    <property type="nucleotide sequence ID" value="NZ_QNVS01000003.1"/>
</dbReference>
<accession>A0A3D9BTY7</accession>
<sequence length="176" mass="20175">MENPEDSIFKEFIAENTSAIEAEEKEADLLIEHGFKINIGKREFHIKPLHFGTITQANKYAVKLKVNLLSDDNSSVFKEMEKNIDPLMRFIAVSILHDYWKVKLFTGLLSKYLKWKLNPQIALKMSIAILQMYDIKNFITSIRIIGQMTITSPKETSLVDGKTPVSNLSTELQDLQ</sequence>
<protein>
    <submittedName>
        <fullName evidence="1">Uncharacterized protein</fullName>
    </submittedName>
</protein>
<reference evidence="1 2" key="1">
    <citation type="journal article" date="2006" name="Int. J. Syst. Evol. Microbiol.">
        <title>Chryseobacterium piscium sp. nov., isolated from fish of the South Atlantic Ocean off South Africa.</title>
        <authorList>
            <person name="de Beer H."/>
            <person name="Hugo C.J."/>
            <person name="Jooste P.J."/>
            <person name="Vancanneyt M."/>
            <person name="Coenye T."/>
            <person name="Vandamme P."/>
        </authorList>
    </citation>
    <scope>NUCLEOTIDE SEQUENCE [LARGE SCALE GENOMIC DNA]</scope>
    <source>
        <strain evidence="1 2">CCUG 51923</strain>
    </source>
</reference>
<dbReference type="Proteomes" id="UP000256512">
    <property type="component" value="Unassembled WGS sequence"/>
</dbReference>
<proteinExistence type="predicted"/>
<evidence type="ECO:0000313" key="1">
    <source>
        <dbReference type="EMBL" id="REC56967.1"/>
    </source>
</evidence>
<dbReference type="AlphaFoldDB" id="A0A3D9BTY7"/>
<evidence type="ECO:0000313" key="2">
    <source>
        <dbReference type="Proteomes" id="UP000256512"/>
    </source>
</evidence>
<dbReference type="EMBL" id="QNVS01000003">
    <property type="protein sequence ID" value="REC56967.1"/>
    <property type="molecule type" value="Genomic_DNA"/>
</dbReference>
<name>A0A3D9BTY7_9FLAO</name>
<keyword evidence="2" id="KW-1185">Reference proteome</keyword>
<gene>
    <name evidence="1" type="ORF">DRF62_02075</name>
</gene>